<dbReference type="Gene3D" id="3.30.700.10">
    <property type="entry name" value="Glycoprotein, Type 4 Pilin"/>
    <property type="match status" value="1"/>
</dbReference>
<name>A0A7C1CW83_9BACT</name>
<dbReference type="Pfam" id="PF07963">
    <property type="entry name" value="N_methyl"/>
    <property type="match status" value="1"/>
</dbReference>
<keyword evidence="5" id="KW-1133">Transmembrane helix</keyword>
<evidence type="ECO:0000256" key="3">
    <source>
        <dbReference type="ARBA" id="ARBA00022764"/>
    </source>
</evidence>
<keyword evidence="5" id="KW-0472">Membrane</keyword>
<evidence type="ECO:0000256" key="2">
    <source>
        <dbReference type="ARBA" id="ARBA00004418"/>
    </source>
</evidence>
<keyword evidence="3" id="KW-0574">Periplasm</keyword>
<accession>A0A7C1CW83</accession>
<dbReference type="AlphaFoldDB" id="A0A7C1CW83"/>
<dbReference type="SUPFAM" id="SSF54523">
    <property type="entry name" value="Pili subunits"/>
    <property type="match status" value="1"/>
</dbReference>
<comment type="subcellular location">
    <subcellularLocation>
        <location evidence="1">Cell outer membrane</location>
        <topology evidence="1">Single-pass membrane protein</topology>
    </subcellularLocation>
    <subcellularLocation>
        <location evidence="2">Periplasm</location>
    </subcellularLocation>
</comment>
<evidence type="ECO:0000313" key="6">
    <source>
        <dbReference type="EMBL" id="HDP78096.1"/>
    </source>
</evidence>
<proteinExistence type="predicted"/>
<organism evidence="6">
    <name type="scientific">Mesotoga infera</name>
    <dbReference type="NCBI Taxonomy" id="1236046"/>
    <lineage>
        <taxon>Bacteria</taxon>
        <taxon>Thermotogati</taxon>
        <taxon>Thermotogota</taxon>
        <taxon>Thermotogae</taxon>
        <taxon>Kosmotogales</taxon>
        <taxon>Kosmotogaceae</taxon>
        <taxon>Mesotoga</taxon>
    </lineage>
</organism>
<comment type="caution">
    <text evidence="6">The sequence shown here is derived from an EMBL/GenBank/DDBJ whole genome shotgun (WGS) entry which is preliminary data.</text>
</comment>
<dbReference type="InterPro" id="IPR045584">
    <property type="entry name" value="Pilin-like"/>
</dbReference>
<reference evidence="6" key="1">
    <citation type="journal article" date="2020" name="mSystems">
        <title>Genome- and Community-Level Interaction Insights into Carbon Utilization and Element Cycling Functions of Hydrothermarchaeota in Hydrothermal Sediment.</title>
        <authorList>
            <person name="Zhou Z."/>
            <person name="Liu Y."/>
            <person name="Xu W."/>
            <person name="Pan J."/>
            <person name="Luo Z.H."/>
            <person name="Li M."/>
        </authorList>
    </citation>
    <scope>NUCLEOTIDE SEQUENCE [LARGE SCALE GENOMIC DNA]</scope>
    <source>
        <strain evidence="6">SpSt-1179</strain>
    </source>
</reference>
<evidence type="ECO:0000256" key="5">
    <source>
        <dbReference type="SAM" id="Phobius"/>
    </source>
</evidence>
<sequence>MSEVIGNRPARKQGFSLVEIVMSLVIVMVIIAAVLPALTKSMQQANRNRHLTTELSRVQKALEEEYFVPERSGSYSVVLNLDAQNIVLSGELVSKEFAENKKIDIFLRER</sequence>
<protein>
    <submittedName>
        <fullName evidence="6">Type II secretion system protein</fullName>
    </submittedName>
</protein>
<keyword evidence="5" id="KW-0812">Transmembrane</keyword>
<keyword evidence="4" id="KW-0998">Cell outer membrane</keyword>
<dbReference type="EMBL" id="DSBT01000227">
    <property type="protein sequence ID" value="HDP78096.1"/>
    <property type="molecule type" value="Genomic_DNA"/>
</dbReference>
<evidence type="ECO:0000256" key="4">
    <source>
        <dbReference type="ARBA" id="ARBA00023237"/>
    </source>
</evidence>
<evidence type="ECO:0000256" key="1">
    <source>
        <dbReference type="ARBA" id="ARBA00004203"/>
    </source>
</evidence>
<dbReference type="Proteomes" id="UP000886198">
    <property type="component" value="Unassembled WGS sequence"/>
</dbReference>
<feature type="transmembrane region" description="Helical" evidence="5">
    <location>
        <begin position="20"/>
        <end position="39"/>
    </location>
</feature>
<dbReference type="PROSITE" id="PS00409">
    <property type="entry name" value="PROKAR_NTER_METHYL"/>
    <property type="match status" value="1"/>
</dbReference>
<dbReference type="InterPro" id="IPR012902">
    <property type="entry name" value="N_methyl_site"/>
</dbReference>
<dbReference type="GO" id="GO:0042597">
    <property type="term" value="C:periplasmic space"/>
    <property type="evidence" value="ECO:0007669"/>
    <property type="project" value="UniProtKB-SubCell"/>
</dbReference>
<dbReference type="GO" id="GO:0009279">
    <property type="term" value="C:cell outer membrane"/>
    <property type="evidence" value="ECO:0007669"/>
    <property type="project" value="UniProtKB-SubCell"/>
</dbReference>
<gene>
    <name evidence="6" type="ORF">ENN47_07930</name>
</gene>